<feature type="transmembrane region" description="Helical" evidence="8">
    <location>
        <begin position="337"/>
        <end position="355"/>
    </location>
</feature>
<feature type="transmembrane region" description="Helical" evidence="8">
    <location>
        <begin position="270"/>
        <end position="290"/>
    </location>
</feature>
<evidence type="ECO:0000256" key="4">
    <source>
        <dbReference type="ARBA" id="ARBA00022544"/>
    </source>
</evidence>
<proteinExistence type="inferred from homology"/>
<evidence type="ECO:0000256" key="2">
    <source>
        <dbReference type="ARBA" id="ARBA00007998"/>
    </source>
</evidence>
<evidence type="ECO:0000256" key="6">
    <source>
        <dbReference type="ARBA" id="ARBA00022989"/>
    </source>
</evidence>
<dbReference type="RefSeq" id="WP_061663396.1">
    <property type="nucleotide sequence ID" value="NZ_LOMO01000098.1"/>
</dbReference>
<feature type="transmembrane region" description="Helical" evidence="8">
    <location>
        <begin position="77"/>
        <end position="98"/>
    </location>
</feature>
<keyword evidence="7 8" id="KW-0472">Membrane</keyword>
<dbReference type="AlphaFoldDB" id="A0A9X0SMK3"/>
<protein>
    <submittedName>
        <fullName evidence="9">Spore gernimation protein GerH</fullName>
    </submittedName>
</protein>
<feature type="transmembrane region" description="Helical" evidence="8">
    <location>
        <begin position="305"/>
        <end position="321"/>
    </location>
</feature>
<keyword evidence="4" id="KW-0309">Germination</keyword>
<dbReference type="InterPro" id="IPR004761">
    <property type="entry name" value="Spore_GerAB"/>
</dbReference>
<dbReference type="Gene3D" id="1.20.1740.10">
    <property type="entry name" value="Amino acid/polyamine transporter I"/>
    <property type="match status" value="1"/>
</dbReference>
<dbReference type="PANTHER" id="PTHR34975:SF2">
    <property type="entry name" value="SPORE GERMINATION PROTEIN A2"/>
    <property type="match status" value="1"/>
</dbReference>
<reference evidence="9 10" key="1">
    <citation type="submission" date="2015-12" db="EMBL/GenBank/DDBJ databases">
        <title>Bacillus cereus Group isolate.</title>
        <authorList>
            <person name="Kovac J."/>
        </authorList>
    </citation>
    <scope>NUCLEOTIDE SEQUENCE [LARGE SCALE GENOMIC DNA]</scope>
    <source>
        <strain evidence="9 10">FSL K6-0073</strain>
    </source>
</reference>
<evidence type="ECO:0000256" key="3">
    <source>
        <dbReference type="ARBA" id="ARBA00022448"/>
    </source>
</evidence>
<feature type="transmembrane region" description="Helical" evidence="8">
    <location>
        <begin position="185"/>
        <end position="209"/>
    </location>
</feature>
<evidence type="ECO:0000313" key="10">
    <source>
        <dbReference type="Proteomes" id="UP000075476"/>
    </source>
</evidence>
<keyword evidence="3" id="KW-0813">Transport</keyword>
<dbReference type="Proteomes" id="UP000075476">
    <property type="component" value="Unassembled WGS sequence"/>
</dbReference>
<evidence type="ECO:0000256" key="1">
    <source>
        <dbReference type="ARBA" id="ARBA00004141"/>
    </source>
</evidence>
<feature type="transmembrane region" description="Helical" evidence="8">
    <location>
        <begin position="110"/>
        <end position="135"/>
    </location>
</feature>
<feature type="transmembrane region" description="Helical" evidence="8">
    <location>
        <begin position="142"/>
        <end position="165"/>
    </location>
</feature>
<comment type="caution">
    <text evidence="9">The sequence shown here is derived from an EMBL/GenBank/DDBJ whole genome shotgun (WGS) entry which is preliminary data.</text>
</comment>
<comment type="subcellular location">
    <subcellularLocation>
        <location evidence="1">Membrane</location>
        <topology evidence="1">Multi-pass membrane protein</topology>
    </subcellularLocation>
</comment>
<feature type="transmembrane region" description="Helical" evidence="8">
    <location>
        <begin position="221"/>
        <end position="241"/>
    </location>
</feature>
<comment type="similarity">
    <text evidence="2">Belongs to the amino acid-polyamine-organocation (APC) superfamily. Spore germination protein (SGP) (TC 2.A.3.9) family.</text>
</comment>
<feature type="transmembrane region" description="Helical" evidence="8">
    <location>
        <begin position="45"/>
        <end position="65"/>
    </location>
</feature>
<keyword evidence="5 8" id="KW-0812">Transmembrane</keyword>
<name>A0A9X0SMK3_BACCE</name>
<keyword evidence="6 8" id="KW-1133">Transmembrane helix</keyword>
<dbReference type="GO" id="GO:0016020">
    <property type="term" value="C:membrane"/>
    <property type="evidence" value="ECO:0007669"/>
    <property type="project" value="UniProtKB-SubCell"/>
</dbReference>
<gene>
    <name evidence="9" type="ORF">AT268_29810</name>
</gene>
<evidence type="ECO:0000256" key="8">
    <source>
        <dbReference type="SAM" id="Phobius"/>
    </source>
</evidence>
<dbReference type="GO" id="GO:0009847">
    <property type="term" value="P:spore germination"/>
    <property type="evidence" value="ECO:0007669"/>
    <property type="project" value="InterPro"/>
</dbReference>
<dbReference type="PANTHER" id="PTHR34975">
    <property type="entry name" value="SPORE GERMINATION PROTEIN A2"/>
    <property type="match status" value="1"/>
</dbReference>
<dbReference type="EMBL" id="LOMO01000098">
    <property type="protein sequence ID" value="KXY39098.1"/>
    <property type="molecule type" value="Genomic_DNA"/>
</dbReference>
<evidence type="ECO:0000313" key="9">
    <source>
        <dbReference type="EMBL" id="KXY39098.1"/>
    </source>
</evidence>
<sequence length="362" mass="41549">MMKVKMSHMISPFFVFFVIHGEQFGAGVLGFSRIIAKEAGFDAWIGVLFTGIAIHCLIWIMYYMLSLIDGSILDIHTYVLGPLLGKLFNIGFMLYFLMMSVSTLRTYVEIVQVWLFPTASTLILSIIFSILIYYIISSGFRVITGICVISIFASFSYMILCLYCLIRFGHFENFLPIFNHNISEIFLAAKGSGYTMTGFEIILMIYPFIKSPKKSYKFAQYSVLFSNFLYLLSVISALAFFSEGQLSKMIWSQLSMTQVIQFSFLERVEYIVVCGYALIMISSIILPLWAHTRGMREIFHIKQKYILRISLIVTVIISILLKDRQTIDNFITQISNLSLYLIFIYIPTLCLILHIKVKMVGN</sequence>
<evidence type="ECO:0000256" key="7">
    <source>
        <dbReference type="ARBA" id="ARBA00023136"/>
    </source>
</evidence>
<accession>A0A9X0SMK3</accession>
<organism evidence="9 10">
    <name type="scientific">Bacillus cereus</name>
    <dbReference type="NCBI Taxonomy" id="1396"/>
    <lineage>
        <taxon>Bacteria</taxon>
        <taxon>Bacillati</taxon>
        <taxon>Bacillota</taxon>
        <taxon>Bacilli</taxon>
        <taxon>Bacillales</taxon>
        <taxon>Bacillaceae</taxon>
        <taxon>Bacillus</taxon>
        <taxon>Bacillus cereus group</taxon>
    </lineage>
</organism>
<dbReference type="Pfam" id="PF03845">
    <property type="entry name" value="Spore_permease"/>
    <property type="match status" value="1"/>
</dbReference>
<evidence type="ECO:0000256" key="5">
    <source>
        <dbReference type="ARBA" id="ARBA00022692"/>
    </source>
</evidence>